<evidence type="ECO:0000256" key="2">
    <source>
        <dbReference type="ARBA" id="ARBA00005801"/>
    </source>
</evidence>
<evidence type="ECO:0000259" key="8">
    <source>
        <dbReference type="Pfam" id="PF01478"/>
    </source>
</evidence>
<feature type="transmembrane region" description="Helical" evidence="7">
    <location>
        <begin position="120"/>
        <end position="139"/>
    </location>
</feature>
<organism evidence="10 11">
    <name type="scientific">Crassaminicella indica</name>
    <dbReference type="NCBI Taxonomy" id="2855394"/>
    <lineage>
        <taxon>Bacteria</taxon>
        <taxon>Bacillati</taxon>
        <taxon>Bacillota</taxon>
        <taxon>Clostridia</taxon>
        <taxon>Eubacteriales</taxon>
        <taxon>Clostridiaceae</taxon>
        <taxon>Crassaminicella</taxon>
    </lineage>
</organism>
<feature type="domain" description="Prepilin peptidase A24 N-terminal" evidence="9">
    <location>
        <begin position="9"/>
        <end position="91"/>
    </location>
</feature>
<accession>A0ABX8RE37</accession>
<keyword evidence="4 7" id="KW-0812">Transmembrane</keyword>
<sequence>MVYIITIFIIGLLIGSFLNVCIYRIPIEKSIVNPPSHCPKCNTTLKPLDLIPVFSFLFNKGKCRYCGENISLQYPIIELFNGLIYLLLYLKYDLTILFVKYTILASLLIVISVIDYKLQIIPDECNLFGFIISGAFIIFNDFSTIALINAILGLLVGGGIFLIIAIATNGAMGGGDIKLMGVLGFALGWKYILLITFLSFIIGAILSIFLLLLKLKHRKDTIPFGPFIAIAAFITILYGNDIINWYIFKIIG</sequence>
<feature type="transmembrane region" description="Helical" evidence="7">
    <location>
        <begin position="224"/>
        <end position="248"/>
    </location>
</feature>
<comment type="subcellular location">
    <subcellularLocation>
        <location evidence="1">Cell membrane</location>
        <topology evidence="1">Multi-pass membrane protein</topology>
    </subcellularLocation>
</comment>
<gene>
    <name evidence="10" type="ORF">KVH43_11640</name>
</gene>
<dbReference type="InterPro" id="IPR050882">
    <property type="entry name" value="Prepilin_peptidase/N-MTase"/>
</dbReference>
<feature type="domain" description="Prepilin type IV endopeptidase peptidase" evidence="8">
    <location>
        <begin position="103"/>
        <end position="208"/>
    </location>
</feature>
<evidence type="ECO:0000256" key="7">
    <source>
        <dbReference type="SAM" id="Phobius"/>
    </source>
</evidence>
<keyword evidence="3" id="KW-1003">Cell membrane</keyword>
<evidence type="ECO:0000313" key="11">
    <source>
        <dbReference type="Proteomes" id="UP000886818"/>
    </source>
</evidence>
<evidence type="ECO:0000259" key="9">
    <source>
        <dbReference type="Pfam" id="PF06750"/>
    </source>
</evidence>
<dbReference type="PANTHER" id="PTHR30487">
    <property type="entry name" value="TYPE 4 PREPILIN-LIKE PROTEINS LEADER PEPTIDE-PROCESSING ENZYME"/>
    <property type="match status" value="1"/>
</dbReference>
<dbReference type="EMBL" id="CP078093">
    <property type="protein sequence ID" value="QXM05995.1"/>
    <property type="molecule type" value="Genomic_DNA"/>
</dbReference>
<dbReference type="InterPro" id="IPR010627">
    <property type="entry name" value="Prepilin_pept_A24_N"/>
</dbReference>
<proteinExistence type="inferred from homology"/>
<evidence type="ECO:0000256" key="1">
    <source>
        <dbReference type="ARBA" id="ARBA00004651"/>
    </source>
</evidence>
<evidence type="ECO:0000313" key="10">
    <source>
        <dbReference type="EMBL" id="QXM05995.1"/>
    </source>
</evidence>
<dbReference type="Pfam" id="PF01478">
    <property type="entry name" value="Peptidase_A24"/>
    <property type="match status" value="1"/>
</dbReference>
<evidence type="ECO:0000256" key="5">
    <source>
        <dbReference type="ARBA" id="ARBA00022989"/>
    </source>
</evidence>
<evidence type="ECO:0000256" key="4">
    <source>
        <dbReference type="ARBA" id="ARBA00022692"/>
    </source>
</evidence>
<keyword evidence="5 7" id="KW-1133">Transmembrane helix</keyword>
<reference evidence="10" key="1">
    <citation type="submission" date="2021-07" db="EMBL/GenBank/DDBJ databases">
        <title>Complete genome sequence of Crassaminicella sp. 143-21, isolated from a deep-sea hydrothermal vent.</title>
        <authorList>
            <person name="Li X."/>
        </authorList>
    </citation>
    <scope>NUCLEOTIDE SEQUENCE</scope>
    <source>
        <strain evidence="10">143-21</strain>
    </source>
</reference>
<feature type="transmembrane region" description="Helical" evidence="7">
    <location>
        <begin position="7"/>
        <end position="25"/>
    </location>
</feature>
<dbReference type="Pfam" id="PF06750">
    <property type="entry name" value="A24_N_bact"/>
    <property type="match status" value="1"/>
</dbReference>
<evidence type="ECO:0000256" key="3">
    <source>
        <dbReference type="ARBA" id="ARBA00022475"/>
    </source>
</evidence>
<keyword evidence="11" id="KW-1185">Reference proteome</keyword>
<dbReference type="Proteomes" id="UP000886818">
    <property type="component" value="Chromosome"/>
</dbReference>
<feature type="transmembrane region" description="Helical" evidence="7">
    <location>
        <begin position="188"/>
        <end position="212"/>
    </location>
</feature>
<dbReference type="RefSeq" id="WP_218282692.1">
    <property type="nucleotide sequence ID" value="NZ_CP078093.1"/>
</dbReference>
<dbReference type="InterPro" id="IPR000045">
    <property type="entry name" value="Prepilin_IV_endopep_pep"/>
</dbReference>
<dbReference type="PANTHER" id="PTHR30487:SF0">
    <property type="entry name" value="PREPILIN LEADER PEPTIDASE_N-METHYLTRANSFERASE-RELATED"/>
    <property type="match status" value="1"/>
</dbReference>
<feature type="transmembrane region" description="Helical" evidence="7">
    <location>
        <begin position="97"/>
        <end position="114"/>
    </location>
</feature>
<comment type="similarity">
    <text evidence="2">Belongs to the peptidase A24 family.</text>
</comment>
<feature type="transmembrane region" description="Helical" evidence="7">
    <location>
        <begin position="146"/>
        <end position="168"/>
    </location>
</feature>
<protein>
    <submittedName>
        <fullName evidence="10">Prepilin peptidase</fullName>
    </submittedName>
</protein>
<keyword evidence="6 7" id="KW-0472">Membrane</keyword>
<evidence type="ECO:0000256" key="6">
    <source>
        <dbReference type="ARBA" id="ARBA00023136"/>
    </source>
</evidence>
<name>A0ABX8RE37_9CLOT</name>